<dbReference type="AlphaFoldDB" id="A0A0D0GI96"/>
<dbReference type="InterPro" id="IPR037923">
    <property type="entry name" value="HTH-like"/>
</dbReference>
<keyword evidence="2" id="KW-0238">DNA-binding</keyword>
<keyword evidence="3" id="KW-0804">Transcription</keyword>
<gene>
    <name evidence="5" type="ORF">TH53_11540</name>
</gene>
<evidence type="ECO:0000256" key="1">
    <source>
        <dbReference type="ARBA" id="ARBA00023015"/>
    </source>
</evidence>
<keyword evidence="1" id="KW-0805">Transcription regulation</keyword>
<dbReference type="Pfam" id="PF12833">
    <property type="entry name" value="HTH_18"/>
    <property type="match status" value="1"/>
</dbReference>
<evidence type="ECO:0000313" key="5">
    <source>
        <dbReference type="EMBL" id="KIO76997.1"/>
    </source>
</evidence>
<organism evidence="5 6">
    <name type="scientific">Pedobacter lusitanus</name>
    <dbReference type="NCBI Taxonomy" id="1503925"/>
    <lineage>
        <taxon>Bacteria</taxon>
        <taxon>Pseudomonadati</taxon>
        <taxon>Bacteroidota</taxon>
        <taxon>Sphingobacteriia</taxon>
        <taxon>Sphingobacteriales</taxon>
        <taxon>Sphingobacteriaceae</taxon>
        <taxon>Pedobacter</taxon>
    </lineage>
</organism>
<dbReference type="SUPFAM" id="SSF46689">
    <property type="entry name" value="Homeodomain-like"/>
    <property type="match status" value="1"/>
</dbReference>
<evidence type="ECO:0000256" key="2">
    <source>
        <dbReference type="ARBA" id="ARBA00023125"/>
    </source>
</evidence>
<dbReference type="EMBL" id="JXRA01000048">
    <property type="protein sequence ID" value="KIO76997.1"/>
    <property type="molecule type" value="Genomic_DNA"/>
</dbReference>
<dbReference type="STRING" id="1503925.TH53_11540"/>
<accession>A0A0D0GI96</accession>
<protein>
    <submittedName>
        <fullName evidence="5">Transcriptional regulator</fullName>
    </submittedName>
</protein>
<dbReference type="SMART" id="SM00342">
    <property type="entry name" value="HTH_ARAC"/>
    <property type="match status" value="1"/>
</dbReference>
<dbReference type="PANTHER" id="PTHR43280">
    <property type="entry name" value="ARAC-FAMILY TRANSCRIPTIONAL REGULATOR"/>
    <property type="match status" value="1"/>
</dbReference>
<reference evidence="5 6" key="1">
    <citation type="submission" date="2015-01" db="EMBL/GenBank/DDBJ databases">
        <title>Draft genome sequence of Pedobacter sp. NL19 isolated from sludge of an effluent treatment pond in an abandoned uranium mine.</title>
        <authorList>
            <person name="Santos T."/>
            <person name="Caetano T."/>
            <person name="Covas C."/>
            <person name="Cruz A."/>
            <person name="Mendo S."/>
        </authorList>
    </citation>
    <scope>NUCLEOTIDE SEQUENCE [LARGE SCALE GENOMIC DNA]</scope>
    <source>
        <strain evidence="5 6">NL19</strain>
    </source>
</reference>
<evidence type="ECO:0000256" key="3">
    <source>
        <dbReference type="ARBA" id="ARBA00023163"/>
    </source>
</evidence>
<dbReference type="Proteomes" id="UP000032049">
    <property type="component" value="Unassembled WGS sequence"/>
</dbReference>
<keyword evidence="6" id="KW-1185">Reference proteome</keyword>
<dbReference type="Gene3D" id="1.10.10.60">
    <property type="entry name" value="Homeodomain-like"/>
    <property type="match status" value="1"/>
</dbReference>
<dbReference type="InterPro" id="IPR018060">
    <property type="entry name" value="HTH_AraC"/>
</dbReference>
<comment type="caution">
    <text evidence="5">The sequence shown here is derived from an EMBL/GenBank/DDBJ whole genome shotgun (WGS) entry which is preliminary data.</text>
</comment>
<proteinExistence type="predicted"/>
<dbReference type="PROSITE" id="PS01124">
    <property type="entry name" value="HTH_ARAC_FAMILY_2"/>
    <property type="match status" value="1"/>
</dbReference>
<dbReference type="OrthoDB" id="629929at2"/>
<dbReference type="SUPFAM" id="SSF51215">
    <property type="entry name" value="Regulatory protein AraC"/>
    <property type="match status" value="1"/>
</dbReference>
<name>A0A0D0GI96_9SPHI</name>
<dbReference type="GO" id="GO:0043565">
    <property type="term" value="F:sequence-specific DNA binding"/>
    <property type="evidence" value="ECO:0007669"/>
    <property type="project" value="InterPro"/>
</dbReference>
<dbReference type="RefSeq" id="WP_041882104.1">
    <property type="nucleotide sequence ID" value="NZ_CP157278.1"/>
</dbReference>
<evidence type="ECO:0000313" key="6">
    <source>
        <dbReference type="Proteomes" id="UP000032049"/>
    </source>
</evidence>
<evidence type="ECO:0000259" key="4">
    <source>
        <dbReference type="PROSITE" id="PS01124"/>
    </source>
</evidence>
<dbReference type="PANTHER" id="PTHR43280:SF32">
    <property type="entry name" value="TRANSCRIPTIONAL REGULATORY PROTEIN"/>
    <property type="match status" value="1"/>
</dbReference>
<sequence>MDKTQTLEHFYQTKFNSVPQTLQNSVGHFNVFRIEDFHKPSNAPVTYSRRDFYKVSLVRGEYLYHYADKSIIIKGTTLIFFNPNVPYTVQALSDDTTGYFCIFTESFFTEKIRGSLNELPMFHIGGKPAYFLDDTQEQFVAGIFEKMLEEINSDYVFKYDLLRNYVTELTHYALKSEPSENLYQHPNAQSRITAVFTELLERQFPIETPSQRFALRSAKDFAEKLAVHVNHLNRSIKVTTGKTTTDLISERVLTEAKSLLKHTDWNISEIGYCLGFEEAAHFNNFFKKQTAYTPGHFRNV</sequence>
<dbReference type="GO" id="GO:0003700">
    <property type="term" value="F:DNA-binding transcription factor activity"/>
    <property type="evidence" value="ECO:0007669"/>
    <property type="project" value="InterPro"/>
</dbReference>
<feature type="domain" description="HTH araC/xylS-type" evidence="4">
    <location>
        <begin position="190"/>
        <end position="300"/>
    </location>
</feature>
<dbReference type="InterPro" id="IPR009057">
    <property type="entry name" value="Homeodomain-like_sf"/>
</dbReference>